<keyword evidence="4 6" id="KW-1133">Transmembrane helix</keyword>
<dbReference type="PANTHER" id="PTHR40064:SF1">
    <property type="entry name" value="MEMBRANE PROTEIN"/>
    <property type="match status" value="1"/>
</dbReference>
<dbReference type="InterPro" id="IPR038323">
    <property type="entry name" value="ArAE_1_C_sf"/>
</dbReference>
<feature type="domain" description="Putative aromatic acid exporter C-terminal" evidence="7">
    <location>
        <begin position="149"/>
        <end position="309"/>
    </location>
</feature>
<dbReference type="OrthoDB" id="357521at2"/>
<keyword evidence="9" id="KW-1185">Reference proteome</keyword>
<evidence type="ECO:0000256" key="6">
    <source>
        <dbReference type="SAM" id="Phobius"/>
    </source>
</evidence>
<dbReference type="Pfam" id="PF11728">
    <property type="entry name" value="ArAE_1_C"/>
    <property type="match status" value="1"/>
</dbReference>
<keyword evidence="2" id="KW-1003">Cell membrane</keyword>
<protein>
    <submittedName>
        <fullName evidence="8">Aromatic acid exporter family protein</fullName>
    </submittedName>
</protein>
<evidence type="ECO:0000256" key="5">
    <source>
        <dbReference type="ARBA" id="ARBA00023136"/>
    </source>
</evidence>
<dbReference type="Gene3D" id="1.20.120.940">
    <property type="entry name" value="Putative aromatic acid exporter, C-terminal domain"/>
    <property type="match status" value="1"/>
</dbReference>
<proteinExistence type="predicted"/>
<dbReference type="InterPro" id="IPR052984">
    <property type="entry name" value="UPF0421"/>
</dbReference>
<feature type="transmembrane region" description="Helical" evidence="6">
    <location>
        <begin position="56"/>
        <end position="88"/>
    </location>
</feature>
<evidence type="ECO:0000256" key="3">
    <source>
        <dbReference type="ARBA" id="ARBA00022692"/>
    </source>
</evidence>
<reference evidence="8 9" key="1">
    <citation type="submission" date="2019-07" db="EMBL/GenBank/DDBJ databases">
        <title>Allobacillus sp. nov. SKP isolated from shrimp paste of Euphausiacea.</title>
        <authorList>
            <person name="Kanchanasin P."/>
            <person name="Tanasupawat S."/>
            <person name="Shi W."/>
            <person name="Wu L."/>
            <person name="Ma J."/>
        </authorList>
    </citation>
    <scope>NUCLEOTIDE SEQUENCE [LARGE SCALE GENOMIC DNA]</scope>
    <source>
        <strain evidence="8 9">SKP4-8</strain>
    </source>
</reference>
<dbReference type="GO" id="GO:0005886">
    <property type="term" value="C:plasma membrane"/>
    <property type="evidence" value="ECO:0007669"/>
    <property type="project" value="UniProtKB-SubCell"/>
</dbReference>
<feature type="transmembrane region" description="Helical" evidence="6">
    <location>
        <begin position="12"/>
        <end position="36"/>
    </location>
</feature>
<feature type="transmembrane region" description="Helical" evidence="6">
    <location>
        <begin position="126"/>
        <end position="145"/>
    </location>
</feature>
<evidence type="ECO:0000313" key="8">
    <source>
        <dbReference type="EMBL" id="TSJ67639.1"/>
    </source>
</evidence>
<dbReference type="AlphaFoldDB" id="A0A556PTD1"/>
<name>A0A556PTD1_9BACI</name>
<dbReference type="Proteomes" id="UP000316425">
    <property type="component" value="Unassembled WGS sequence"/>
</dbReference>
<gene>
    <name evidence="8" type="ORF">FPQ13_00795</name>
</gene>
<dbReference type="InterPro" id="IPR021062">
    <property type="entry name" value="ArAE_1_C"/>
</dbReference>
<keyword evidence="3 6" id="KW-0812">Transmembrane</keyword>
<dbReference type="InterPro" id="IPR010343">
    <property type="entry name" value="ArAE_1"/>
</dbReference>
<keyword evidence="5 6" id="KW-0472">Membrane</keyword>
<evidence type="ECO:0000259" key="7">
    <source>
        <dbReference type="Pfam" id="PF11728"/>
    </source>
</evidence>
<evidence type="ECO:0000256" key="1">
    <source>
        <dbReference type="ARBA" id="ARBA00004651"/>
    </source>
</evidence>
<evidence type="ECO:0000256" key="2">
    <source>
        <dbReference type="ARBA" id="ARBA00022475"/>
    </source>
</evidence>
<comment type="subcellular location">
    <subcellularLocation>
        <location evidence="1">Cell membrane</location>
        <topology evidence="1">Multi-pass membrane protein</topology>
    </subcellularLocation>
</comment>
<dbReference type="Pfam" id="PF06081">
    <property type="entry name" value="ArAE_1"/>
    <property type="match status" value="1"/>
</dbReference>
<organism evidence="8 9">
    <name type="scientific">Allobacillus salarius</name>
    <dbReference type="NCBI Taxonomy" id="1955272"/>
    <lineage>
        <taxon>Bacteria</taxon>
        <taxon>Bacillati</taxon>
        <taxon>Bacillota</taxon>
        <taxon>Bacilli</taxon>
        <taxon>Bacillales</taxon>
        <taxon>Bacillaceae</taxon>
        <taxon>Allobacillus</taxon>
    </lineage>
</organism>
<sequence length="316" mass="36414">MFKIGYRTIKTAIGAPIAIFIAQLLQLDYAISAAVITMLCIQTTRRASYLKAWSRFYSFLIGVTIGGLVFEFIGYSPLTFSLTLLLFIPLAVKLKATEGIITSTVIILHIYNAGALTVGLFINEVILLSIGITIGIVLNLYMPSLTDDLVTIRKEIENNFSRILHEVARFIETGDHSWSGEELAETAQLLEKAQELANKDVENHLLRTRHPYIDYFHMREKQFEILERMLPFITHLNATDNQYKYIAKLFEDLSKNVHPGDTSIQYLERLRTIRQRFNKEELPVSREEFERQANLYILLNEIEQYLTLKRSIKSFK</sequence>
<accession>A0A556PTD1</accession>
<dbReference type="RefSeq" id="WP_144087398.1">
    <property type="nucleotide sequence ID" value="NZ_VMHE01000001.1"/>
</dbReference>
<comment type="caution">
    <text evidence="8">The sequence shown here is derived from an EMBL/GenBank/DDBJ whole genome shotgun (WGS) entry which is preliminary data.</text>
</comment>
<dbReference type="PANTHER" id="PTHR40064">
    <property type="entry name" value="MEMBRANE PROTEIN-RELATED"/>
    <property type="match status" value="1"/>
</dbReference>
<evidence type="ECO:0000313" key="9">
    <source>
        <dbReference type="Proteomes" id="UP000316425"/>
    </source>
</evidence>
<dbReference type="EMBL" id="VMHE01000001">
    <property type="protein sequence ID" value="TSJ67639.1"/>
    <property type="molecule type" value="Genomic_DNA"/>
</dbReference>
<evidence type="ECO:0000256" key="4">
    <source>
        <dbReference type="ARBA" id="ARBA00022989"/>
    </source>
</evidence>
<feature type="transmembrane region" description="Helical" evidence="6">
    <location>
        <begin position="100"/>
        <end position="120"/>
    </location>
</feature>